<organism evidence="2 3">
    <name type="scientific">Sphingomonas panacis</name>
    <dbReference type="NCBI Taxonomy" id="1560345"/>
    <lineage>
        <taxon>Bacteria</taxon>
        <taxon>Pseudomonadati</taxon>
        <taxon>Pseudomonadota</taxon>
        <taxon>Alphaproteobacteria</taxon>
        <taxon>Sphingomonadales</taxon>
        <taxon>Sphingomonadaceae</taxon>
        <taxon>Sphingomonas</taxon>
    </lineage>
</organism>
<keyword evidence="1" id="KW-0472">Membrane</keyword>
<dbReference type="Pfam" id="PF04341">
    <property type="entry name" value="DUF485"/>
    <property type="match status" value="1"/>
</dbReference>
<name>A0A1B3ZIB3_9SPHN</name>
<accession>A0A1B3ZIB3</accession>
<evidence type="ECO:0000256" key="1">
    <source>
        <dbReference type="SAM" id="Phobius"/>
    </source>
</evidence>
<evidence type="ECO:0000313" key="2">
    <source>
        <dbReference type="EMBL" id="AOH87168.1"/>
    </source>
</evidence>
<dbReference type="AlphaFoldDB" id="A0A1B3ZIB3"/>
<reference evidence="2 3" key="1">
    <citation type="submission" date="2016-01" db="EMBL/GenBank/DDBJ databases">
        <title>Complete genome and mega plasmid sequence of Sphingomonas panacis DCY99 elicits systemic resistance in rice to Xanthomonas oryzae.</title>
        <authorList>
            <person name="Kim Y.J."/>
            <person name="Yang D.C."/>
            <person name="Sing P."/>
        </authorList>
    </citation>
    <scope>NUCLEOTIDE SEQUENCE [LARGE SCALE GENOMIC DNA]</scope>
    <source>
        <strain evidence="2 3">DCY99</strain>
        <plasmid evidence="3">Plasmid</plasmid>
    </source>
</reference>
<dbReference type="Proteomes" id="UP000094256">
    <property type="component" value="Plasmid unnamed"/>
</dbReference>
<keyword evidence="3" id="KW-1185">Reference proteome</keyword>
<keyword evidence="1" id="KW-0812">Transmembrane</keyword>
<feature type="transmembrane region" description="Helical" evidence="1">
    <location>
        <begin position="28"/>
        <end position="49"/>
    </location>
</feature>
<dbReference type="EMBL" id="CP014169">
    <property type="protein sequence ID" value="AOH87168.1"/>
    <property type="molecule type" value="Genomic_DNA"/>
</dbReference>
<gene>
    <name evidence="2" type="ORF">AWL63_23660</name>
</gene>
<evidence type="ECO:0000313" key="3">
    <source>
        <dbReference type="Proteomes" id="UP000094256"/>
    </source>
</evidence>
<keyword evidence="2" id="KW-0614">Plasmid</keyword>
<geneLocation type="plasmid" evidence="3"/>
<dbReference type="InterPro" id="IPR007436">
    <property type="entry name" value="DUF485"/>
</dbReference>
<proteinExistence type="predicted"/>
<protein>
    <submittedName>
        <fullName evidence="2">Uncharacterized protein</fullName>
    </submittedName>
</protein>
<keyword evidence="1" id="KW-1133">Transmembrane helix</keyword>
<dbReference type="KEGG" id="span:AWL63_23660"/>
<sequence>MFFGFVLLTSTPAGSAIASIRIGDIPLVMVLAVLIIAAVVILTSVYVFWSNRVLDPASVALREAFRP</sequence>